<accession>A0A843X3L5</accession>
<organism evidence="2 3">
    <name type="scientific">Colocasia esculenta</name>
    <name type="common">Wild taro</name>
    <name type="synonym">Arum esculentum</name>
    <dbReference type="NCBI Taxonomy" id="4460"/>
    <lineage>
        <taxon>Eukaryota</taxon>
        <taxon>Viridiplantae</taxon>
        <taxon>Streptophyta</taxon>
        <taxon>Embryophyta</taxon>
        <taxon>Tracheophyta</taxon>
        <taxon>Spermatophyta</taxon>
        <taxon>Magnoliopsida</taxon>
        <taxon>Liliopsida</taxon>
        <taxon>Araceae</taxon>
        <taxon>Aroideae</taxon>
        <taxon>Colocasieae</taxon>
        <taxon>Colocasia</taxon>
    </lineage>
</organism>
<dbReference type="Gene3D" id="3.40.50.2000">
    <property type="entry name" value="Glycogen Phosphorylase B"/>
    <property type="match status" value="2"/>
</dbReference>
<dbReference type="EMBL" id="NMUH01006052">
    <property type="protein sequence ID" value="MQM14328.1"/>
    <property type="molecule type" value="Genomic_DNA"/>
</dbReference>
<gene>
    <name evidence="2" type="ORF">Taro_047262</name>
</gene>
<keyword evidence="3" id="KW-1185">Reference proteome</keyword>
<dbReference type="Proteomes" id="UP000652761">
    <property type="component" value="Unassembled WGS sequence"/>
</dbReference>
<dbReference type="OrthoDB" id="5835829at2759"/>
<comment type="caution">
    <text evidence="2">The sequence shown here is derived from an EMBL/GenBank/DDBJ whole genome shotgun (WGS) entry which is preliminary data.</text>
</comment>
<sequence>MGGARWYTLREDERPLVGAEEVARAVKLLMGGGGEEMRQRARELREVAMREGGSSYDDMGHLIEELLGRLIGRALLLPPPSPSWRSRQRQREGGIKGVYIMPSAAATTMARSLRSKVLPVGEAHPLEELPSTHLNGRALPSRRRSPHLVTRSVGRAMQLGEGWCGAHGRARRPTRARGRRVIAGRG</sequence>
<reference evidence="2" key="1">
    <citation type="submission" date="2017-07" db="EMBL/GenBank/DDBJ databases">
        <title>Taro Niue Genome Assembly and Annotation.</title>
        <authorList>
            <person name="Atibalentja N."/>
            <person name="Keating K."/>
            <person name="Fields C.J."/>
        </authorList>
    </citation>
    <scope>NUCLEOTIDE SEQUENCE</scope>
    <source>
        <strain evidence="2">Niue_2</strain>
        <tissue evidence="2">Leaf</tissue>
    </source>
</reference>
<evidence type="ECO:0000313" key="2">
    <source>
        <dbReference type="EMBL" id="MQM14328.1"/>
    </source>
</evidence>
<feature type="region of interest" description="Disordered" evidence="1">
    <location>
        <begin position="165"/>
        <end position="186"/>
    </location>
</feature>
<evidence type="ECO:0000313" key="3">
    <source>
        <dbReference type="Proteomes" id="UP000652761"/>
    </source>
</evidence>
<name>A0A843X3L5_COLES</name>
<proteinExistence type="predicted"/>
<dbReference type="AlphaFoldDB" id="A0A843X3L5"/>
<feature type="compositionally biased region" description="Basic residues" evidence="1">
    <location>
        <begin position="168"/>
        <end position="186"/>
    </location>
</feature>
<protein>
    <submittedName>
        <fullName evidence="2">Uncharacterized protein</fullName>
    </submittedName>
</protein>
<dbReference type="SUPFAM" id="SSF53756">
    <property type="entry name" value="UDP-Glycosyltransferase/glycogen phosphorylase"/>
    <property type="match status" value="1"/>
</dbReference>
<evidence type="ECO:0000256" key="1">
    <source>
        <dbReference type="SAM" id="MobiDB-lite"/>
    </source>
</evidence>